<dbReference type="Proteomes" id="UP000176639">
    <property type="component" value="Unassembled WGS sequence"/>
</dbReference>
<name>A0A1F5AYT9_9BACT</name>
<evidence type="ECO:0000256" key="4">
    <source>
        <dbReference type="ARBA" id="ARBA00022679"/>
    </source>
</evidence>
<feature type="domain" description="PAS" evidence="9">
    <location>
        <begin position="77"/>
        <end position="124"/>
    </location>
</feature>
<evidence type="ECO:0000259" key="8">
    <source>
        <dbReference type="PROSITE" id="PS50109"/>
    </source>
</evidence>
<keyword evidence="3" id="KW-0597">Phosphoprotein</keyword>
<dbReference type="EMBL" id="MEYI01000036">
    <property type="protein sequence ID" value="OGD23558.1"/>
    <property type="molecule type" value="Genomic_DNA"/>
</dbReference>
<dbReference type="CDD" id="cd00130">
    <property type="entry name" value="PAS"/>
    <property type="match status" value="1"/>
</dbReference>
<dbReference type="InterPro" id="IPR000014">
    <property type="entry name" value="PAS"/>
</dbReference>
<dbReference type="Gene3D" id="1.10.287.130">
    <property type="match status" value="1"/>
</dbReference>
<dbReference type="SUPFAM" id="SSF55874">
    <property type="entry name" value="ATPase domain of HSP90 chaperone/DNA topoisomerase II/histidine kinase"/>
    <property type="match status" value="1"/>
</dbReference>
<evidence type="ECO:0000256" key="6">
    <source>
        <dbReference type="ARBA" id="ARBA00023012"/>
    </source>
</evidence>
<proteinExistence type="predicted"/>
<evidence type="ECO:0000313" key="10">
    <source>
        <dbReference type="EMBL" id="OGD23558.1"/>
    </source>
</evidence>
<dbReference type="PROSITE" id="PS50112">
    <property type="entry name" value="PAS"/>
    <property type="match status" value="1"/>
</dbReference>
<comment type="catalytic activity">
    <reaction evidence="1">
        <text>ATP + protein L-histidine = ADP + protein N-phospho-L-histidine.</text>
        <dbReference type="EC" id="2.7.13.3"/>
    </reaction>
</comment>
<keyword evidence="7" id="KW-0472">Membrane</keyword>
<evidence type="ECO:0000256" key="3">
    <source>
        <dbReference type="ARBA" id="ARBA00022553"/>
    </source>
</evidence>
<dbReference type="PANTHER" id="PTHR45453:SF1">
    <property type="entry name" value="PHOSPHATE REGULON SENSOR PROTEIN PHOR"/>
    <property type="match status" value="1"/>
</dbReference>
<dbReference type="FunFam" id="3.30.565.10:FF:000006">
    <property type="entry name" value="Sensor histidine kinase WalK"/>
    <property type="match status" value="1"/>
</dbReference>
<keyword evidence="6" id="KW-0902">Two-component regulatory system</keyword>
<dbReference type="AlphaFoldDB" id="A0A1F5AYT9"/>
<dbReference type="PRINTS" id="PR00344">
    <property type="entry name" value="BCTRLSENSOR"/>
</dbReference>
<protein>
    <recommendedName>
        <fullName evidence="2">histidine kinase</fullName>
        <ecNumber evidence="2">2.7.13.3</ecNumber>
    </recommendedName>
</protein>
<dbReference type="Pfam" id="PF00512">
    <property type="entry name" value="HisKA"/>
    <property type="match status" value="1"/>
</dbReference>
<dbReference type="NCBIfam" id="TIGR00229">
    <property type="entry name" value="sensory_box"/>
    <property type="match status" value="1"/>
</dbReference>
<evidence type="ECO:0000259" key="9">
    <source>
        <dbReference type="PROSITE" id="PS50112"/>
    </source>
</evidence>
<dbReference type="Pfam" id="PF13426">
    <property type="entry name" value="PAS_9"/>
    <property type="match status" value="1"/>
</dbReference>
<evidence type="ECO:0000256" key="7">
    <source>
        <dbReference type="ARBA" id="ARBA00023136"/>
    </source>
</evidence>
<dbReference type="InterPro" id="IPR050351">
    <property type="entry name" value="BphY/WalK/GraS-like"/>
</dbReference>
<dbReference type="SUPFAM" id="SSF47384">
    <property type="entry name" value="Homodimeric domain of signal transducing histidine kinase"/>
    <property type="match status" value="1"/>
</dbReference>
<dbReference type="GO" id="GO:0004721">
    <property type="term" value="F:phosphoprotein phosphatase activity"/>
    <property type="evidence" value="ECO:0007669"/>
    <property type="project" value="TreeGrafter"/>
</dbReference>
<dbReference type="InterPro" id="IPR003661">
    <property type="entry name" value="HisK_dim/P_dom"/>
</dbReference>
<gene>
    <name evidence="10" type="ORF">A2Z10_00710</name>
</gene>
<dbReference type="SMART" id="SM00091">
    <property type="entry name" value="PAS"/>
    <property type="match status" value="1"/>
</dbReference>
<sequence length="444" mass="49390">METPVTDIEKQRLVLSYEEKLTLLKATNYVKNRLLEQKMRERELQWHTKESELHENEIAMLNILEDARALEEELEKQRSHLDLIIASMGEGLLLIDEIFRITLINAKAAALLGLRAEDAKGKDMRTVVMVWQGDELIADKNRPATRAFALGKTTTASVTDNFYYQTSGREKFPVSFTISPLVQEKGVKSVIIVFRDATEEKVLDEARRNFMSLASHQLRTPLTAVRWYTELLMEKGMGTLNEAQTKFVQQIAGGASRLGDTINLLLSIARVEGGALEINPQPITIDDFTKTIIEELAPIAKKDKVALILNEPVPSIPSISIDPAMLREVMTNIVGNAIRYSREKGTATISLAAGEKEATVSVTDTGIGIPASAHARVFEKFFRADNAVKKVPEGTGLGLSLANSLVSLWNGKLWFTSKEGEGSTFYFTIPYQGIQEKRRGKPLA</sequence>
<evidence type="ECO:0000313" key="11">
    <source>
        <dbReference type="Proteomes" id="UP000176639"/>
    </source>
</evidence>
<dbReference type="GO" id="GO:0016036">
    <property type="term" value="P:cellular response to phosphate starvation"/>
    <property type="evidence" value="ECO:0007669"/>
    <property type="project" value="TreeGrafter"/>
</dbReference>
<dbReference type="Gene3D" id="3.30.565.10">
    <property type="entry name" value="Histidine kinase-like ATPase, C-terminal domain"/>
    <property type="match status" value="1"/>
</dbReference>
<dbReference type="SMART" id="SM00387">
    <property type="entry name" value="HATPase_c"/>
    <property type="match status" value="1"/>
</dbReference>
<feature type="domain" description="Histidine kinase" evidence="8">
    <location>
        <begin position="213"/>
        <end position="433"/>
    </location>
</feature>
<comment type="caution">
    <text evidence="10">The sequence shown here is derived from an EMBL/GenBank/DDBJ whole genome shotgun (WGS) entry which is preliminary data.</text>
</comment>
<dbReference type="Pfam" id="PF02518">
    <property type="entry name" value="HATPase_c"/>
    <property type="match status" value="1"/>
</dbReference>
<evidence type="ECO:0000256" key="2">
    <source>
        <dbReference type="ARBA" id="ARBA00012438"/>
    </source>
</evidence>
<keyword evidence="4" id="KW-0808">Transferase</keyword>
<dbReference type="InterPro" id="IPR036890">
    <property type="entry name" value="HATPase_C_sf"/>
</dbReference>
<evidence type="ECO:0000256" key="1">
    <source>
        <dbReference type="ARBA" id="ARBA00000085"/>
    </source>
</evidence>
<dbReference type="InterPro" id="IPR035965">
    <property type="entry name" value="PAS-like_dom_sf"/>
</dbReference>
<dbReference type="GO" id="GO:0000155">
    <property type="term" value="F:phosphorelay sensor kinase activity"/>
    <property type="evidence" value="ECO:0007669"/>
    <property type="project" value="InterPro"/>
</dbReference>
<evidence type="ECO:0000256" key="5">
    <source>
        <dbReference type="ARBA" id="ARBA00022777"/>
    </source>
</evidence>
<keyword evidence="5" id="KW-0418">Kinase</keyword>
<dbReference type="CDD" id="cd00082">
    <property type="entry name" value="HisKA"/>
    <property type="match status" value="1"/>
</dbReference>
<dbReference type="SUPFAM" id="SSF55785">
    <property type="entry name" value="PYP-like sensor domain (PAS domain)"/>
    <property type="match status" value="1"/>
</dbReference>
<dbReference type="InterPro" id="IPR003594">
    <property type="entry name" value="HATPase_dom"/>
</dbReference>
<dbReference type="SMART" id="SM00388">
    <property type="entry name" value="HisKA"/>
    <property type="match status" value="1"/>
</dbReference>
<dbReference type="InterPro" id="IPR005467">
    <property type="entry name" value="His_kinase_dom"/>
</dbReference>
<dbReference type="Gene3D" id="3.30.450.20">
    <property type="entry name" value="PAS domain"/>
    <property type="match status" value="1"/>
</dbReference>
<dbReference type="PANTHER" id="PTHR45453">
    <property type="entry name" value="PHOSPHATE REGULON SENSOR PROTEIN PHOR"/>
    <property type="match status" value="1"/>
</dbReference>
<reference evidence="10 11" key="1">
    <citation type="journal article" date="2016" name="Nat. Commun.">
        <title>Thousands of microbial genomes shed light on interconnected biogeochemical processes in an aquifer system.</title>
        <authorList>
            <person name="Anantharaman K."/>
            <person name="Brown C.T."/>
            <person name="Hug L.A."/>
            <person name="Sharon I."/>
            <person name="Castelle C.J."/>
            <person name="Probst A.J."/>
            <person name="Thomas B.C."/>
            <person name="Singh A."/>
            <person name="Wilkins M.J."/>
            <person name="Karaoz U."/>
            <person name="Brodie E.L."/>
            <person name="Williams K.H."/>
            <person name="Hubbard S.S."/>
            <person name="Banfield J.F."/>
        </authorList>
    </citation>
    <scope>NUCLEOTIDE SEQUENCE [LARGE SCALE GENOMIC DNA]</scope>
</reference>
<dbReference type="GO" id="GO:0005886">
    <property type="term" value="C:plasma membrane"/>
    <property type="evidence" value="ECO:0007669"/>
    <property type="project" value="TreeGrafter"/>
</dbReference>
<dbReference type="PROSITE" id="PS50109">
    <property type="entry name" value="HIS_KIN"/>
    <property type="match status" value="1"/>
</dbReference>
<organism evidence="10 11">
    <name type="scientific">Candidatus Azambacteria bacterium RBG_16_47_10</name>
    <dbReference type="NCBI Taxonomy" id="1797292"/>
    <lineage>
        <taxon>Bacteria</taxon>
        <taxon>Candidatus Azamiibacteriota</taxon>
    </lineage>
</organism>
<dbReference type="InterPro" id="IPR036097">
    <property type="entry name" value="HisK_dim/P_sf"/>
</dbReference>
<dbReference type="EC" id="2.7.13.3" evidence="2"/>
<dbReference type="InterPro" id="IPR004358">
    <property type="entry name" value="Sig_transdc_His_kin-like_C"/>
</dbReference>
<accession>A0A1F5AYT9</accession>